<dbReference type="InterPro" id="IPR035965">
    <property type="entry name" value="PAS-like_dom_sf"/>
</dbReference>
<feature type="transmembrane region" description="Helical" evidence="1">
    <location>
        <begin position="149"/>
        <end position="169"/>
    </location>
</feature>
<feature type="transmembrane region" description="Helical" evidence="1">
    <location>
        <begin position="102"/>
        <end position="119"/>
    </location>
</feature>
<dbReference type="InterPro" id="IPR000014">
    <property type="entry name" value="PAS"/>
</dbReference>
<feature type="transmembrane region" description="Helical" evidence="1">
    <location>
        <begin position="79"/>
        <end position="96"/>
    </location>
</feature>
<dbReference type="InterPro" id="IPR043128">
    <property type="entry name" value="Rev_trsase/Diguanyl_cyclase"/>
</dbReference>
<keyword evidence="1" id="KW-1133">Transmembrane helix</keyword>
<evidence type="ECO:0000259" key="2">
    <source>
        <dbReference type="PROSITE" id="PS50112"/>
    </source>
</evidence>
<dbReference type="SMART" id="SM00267">
    <property type="entry name" value="GGDEF"/>
    <property type="match status" value="1"/>
</dbReference>
<protein>
    <submittedName>
        <fullName evidence="4">Diguanylate cyclase</fullName>
    </submittedName>
</protein>
<dbReference type="InterPro" id="IPR000160">
    <property type="entry name" value="GGDEF_dom"/>
</dbReference>
<evidence type="ECO:0000259" key="3">
    <source>
        <dbReference type="PROSITE" id="PS50887"/>
    </source>
</evidence>
<keyword evidence="1" id="KW-0812">Transmembrane</keyword>
<dbReference type="SUPFAM" id="SSF55073">
    <property type="entry name" value="Nucleotide cyclase"/>
    <property type="match status" value="1"/>
</dbReference>
<dbReference type="Pfam" id="PF00990">
    <property type="entry name" value="GGDEF"/>
    <property type="match status" value="1"/>
</dbReference>
<dbReference type="Pfam" id="PF13426">
    <property type="entry name" value="PAS_9"/>
    <property type="match status" value="1"/>
</dbReference>
<accession>A0A7C3BZ47</accession>
<feature type="domain" description="PAS" evidence="2">
    <location>
        <begin position="204"/>
        <end position="251"/>
    </location>
</feature>
<dbReference type="AlphaFoldDB" id="A0A7C3BZ47"/>
<dbReference type="NCBIfam" id="TIGR00229">
    <property type="entry name" value="sensory_box"/>
    <property type="match status" value="1"/>
</dbReference>
<dbReference type="InterPro" id="IPR052163">
    <property type="entry name" value="DGC-Regulatory_Protein"/>
</dbReference>
<gene>
    <name evidence="4" type="ORF">ENJ67_00270</name>
</gene>
<dbReference type="PROSITE" id="PS50112">
    <property type="entry name" value="PAS"/>
    <property type="match status" value="1"/>
</dbReference>
<organism evidence="4">
    <name type="scientific">Sulfurimonas autotrophica</name>
    <dbReference type="NCBI Taxonomy" id="202747"/>
    <lineage>
        <taxon>Bacteria</taxon>
        <taxon>Pseudomonadati</taxon>
        <taxon>Campylobacterota</taxon>
        <taxon>Epsilonproteobacteria</taxon>
        <taxon>Campylobacterales</taxon>
        <taxon>Sulfurimonadaceae</taxon>
        <taxon>Sulfurimonas</taxon>
    </lineage>
</organism>
<reference evidence="4" key="1">
    <citation type="journal article" date="2020" name="mSystems">
        <title>Genome- and Community-Level Interaction Insights into Carbon Utilization and Element Cycling Functions of Hydrothermarchaeota in Hydrothermal Sediment.</title>
        <authorList>
            <person name="Zhou Z."/>
            <person name="Liu Y."/>
            <person name="Xu W."/>
            <person name="Pan J."/>
            <person name="Luo Z.H."/>
            <person name="Li M."/>
        </authorList>
    </citation>
    <scope>NUCLEOTIDE SEQUENCE [LARGE SCALE GENOMIC DNA]</scope>
    <source>
        <strain evidence="4">HyVt-507</strain>
    </source>
</reference>
<dbReference type="PANTHER" id="PTHR46663:SF2">
    <property type="entry name" value="GGDEF DOMAIN-CONTAINING PROTEIN"/>
    <property type="match status" value="1"/>
</dbReference>
<dbReference type="PANTHER" id="PTHR46663">
    <property type="entry name" value="DIGUANYLATE CYCLASE DGCT-RELATED"/>
    <property type="match status" value="1"/>
</dbReference>
<dbReference type="FunFam" id="3.30.70.270:FF:000001">
    <property type="entry name" value="Diguanylate cyclase domain protein"/>
    <property type="match status" value="1"/>
</dbReference>
<evidence type="ECO:0000256" key="1">
    <source>
        <dbReference type="SAM" id="Phobius"/>
    </source>
</evidence>
<dbReference type="InterPro" id="IPR029787">
    <property type="entry name" value="Nucleotide_cyclase"/>
</dbReference>
<dbReference type="CDD" id="cd01949">
    <property type="entry name" value="GGDEF"/>
    <property type="match status" value="1"/>
</dbReference>
<dbReference type="Gene3D" id="3.30.450.20">
    <property type="entry name" value="PAS domain"/>
    <property type="match status" value="1"/>
</dbReference>
<name>A0A7C3BZ47_9BACT</name>
<feature type="transmembrane region" description="Helical" evidence="1">
    <location>
        <begin position="126"/>
        <end position="143"/>
    </location>
</feature>
<dbReference type="SUPFAM" id="SSF55785">
    <property type="entry name" value="PYP-like sensor domain (PAS domain)"/>
    <property type="match status" value="1"/>
</dbReference>
<dbReference type="Gene3D" id="3.30.70.270">
    <property type="match status" value="1"/>
</dbReference>
<dbReference type="Proteomes" id="UP000886390">
    <property type="component" value="Unassembled WGS sequence"/>
</dbReference>
<feature type="transmembrane region" description="Helical" evidence="1">
    <location>
        <begin position="25"/>
        <end position="47"/>
    </location>
</feature>
<dbReference type="PROSITE" id="PS50887">
    <property type="entry name" value="GGDEF"/>
    <property type="match status" value="1"/>
</dbReference>
<feature type="domain" description="GGDEF" evidence="3">
    <location>
        <begin position="366"/>
        <end position="498"/>
    </location>
</feature>
<dbReference type="NCBIfam" id="TIGR00254">
    <property type="entry name" value="GGDEF"/>
    <property type="match status" value="1"/>
</dbReference>
<feature type="transmembrane region" description="Helical" evidence="1">
    <location>
        <begin position="53"/>
        <end position="72"/>
    </location>
</feature>
<comment type="caution">
    <text evidence="4">The sequence shown here is derived from an EMBL/GenBank/DDBJ whole genome shotgun (WGS) entry which is preliminary data.</text>
</comment>
<evidence type="ECO:0000313" key="4">
    <source>
        <dbReference type="EMBL" id="HFB53139.1"/>
    </source>
</evidence>
<proteinExistence type="predicted"/>
<keyword evidence="1" id="KW-0472">Membrane</keyword>
<dbReference type="GO" id="GO:0003824">
    <property type="term" value="F:catalytic activity"/>
    <property type="evidence" value="ECO:0007669"/>
    <property type="project" value="UniProtKB-ARBA"/>
</dbReference>
<sequence length="498" mass="57114">MTTLKNFLLSGFDFKEDEYESRLQFILLNSILSILIVMLTLLSFIRHIQAQDIQAVIDLCAAFASLITIIITRFSKQSIRYSIPILLTLFYLLITFTFRNVGIIGSTWYIVLILGAFFLKGKKIGLFFSAISILAILGLESISDVKYTMFQYFYITIPIVLSMTFLYLYEQRNEVLNTLLKKQKASLEDEVRKQTFELSKLLLKSQELASIMKNSLVEIYIVDFETDNYLYVNDGAIKALGYSEEELLSMNICDINSSIIHETIKKFKTQMIQNGNAMNISQHTRKDGSSYGVQSFMHKIRYENRDAYVIFDIQISSAQKAQSEILKQKETLAYQAHYDTLTELPNRILFQDRLTQIIAKAKRNKTKFALLFIDLDHFKEINDTYGHEAGDIVLVEVARRLKNCVRASDTVSRLSGDEFLIILEDFDSKESVSTIAKLLVEALQAPIKFQDKDLIVTCSIGISIYPNDSEDGETLVKYADRAMYNAKNIGKNNFKFYV</sequence>
<dbReference type="EMBL" id="DRNH01000016">
    <property type="protein sequence ID" value="HFB53139.1"/>
    <property type="molecule type" value="Genomic_DNA"/>
</dbReference>